<dbReference type="PANTHER" id="PTHR11422">
    <property type="entry name" value="T-CELL SURFACE GLYCOPROTEIN CD4"/>
    <property type="match status" value="1"/>
</dbReference>
<feature type="domain" description="Ig-like" evidence="2">
    <location>
        <begin position="68"/>
        <end position="169"/>
    </location>
</feature>
<reference evidence="3" key="3">
    <citation type="submission" date="2025-09" db="UniProtKB">
        <authorList>
            <consortium name="Ensembl"/>
        </authorList>
    </citation>
    <scope>IDENTIFICATION</scope>
</reference>
<dbReference type="PROSITE" id="PS50835">
    <property type="entry name" value="IG_LIKE"/>
    <property type="match status" value="2"/>
</dbReference>
<dbReference type="InterPro" id="IPR007110">
    <property type="entry name" value="Ig-like_dom"/>
</dbReference>
<dbReference type="SUPFAM" id="SSF48726">
    <property type="entry name" value="Immunoglobulin"/>
    <property type="match status" value="2"/>
</dbReference>
<dbReference type="GO" id="GO:0042289">
    <property type="term" value="F:MHC class II protein binding"/>
    <property type="evidence" value="ECO:0007669"/>
    <property type="project" value="TreeGrafter"/>
</dbReference>
<protein>
    <recommendedName>
        <fullName evidence="2">Ig-like domain-containing protein</fullName>
    </recommendedName>
</protein>
<proteinExistence type="predicted"/>
<sequence>MPCDNVADTCSRIIWAYNIYESETINMVHNGIVEKNSAQAARLSLHSNCSLSIKNITAEDAGLYLCRPEWTSDQDTTVYLNILTISAFPSDADPKKDGNVTLECSLFRDYTTSPCNSMRWVDETGSVLLDRGVRNNGRTCVSLLTVKLQSSNKKRYTCQFEDNNTVKIEVHYTPVHIDSTLNQAFIIIGAVMLVLVVAVIAAVFIKYRRRAKVTEDIEKPTRPKHDEPESSITYATIDHTDQNASLRKNVKKEEAVTYSAVKTKVESDPSGFYSNIS</sequence>
<dbReference type="GO" id="GO:0070374">
    <property type="term" value="P:positive regulation of ERK1 and ERK2 cascade"/>
    <property type="evidence" value="ECO:0007669"/>
    <property type="project" value="TreeGrafter"/>
</dbReference>
<dbReference type="InterPro" id="IPR013783">
    <property type="entry name" value="Ig-like_fold"/>
</dbReference>
<dbReference type="AlphaFoldDB" id="A0AAZ1XT71"/>
<keyword evidence="4" id="KW-1185">Reference proteome</keyword>
<name>A0AAZ1XT71_OREAU</name>
<organism evidence="3 4">
    <name type="scientific">Oreochromis aureus</name>
    <name type="common">Israeli tilapia</name>
    <name type="synonym">Chromis aureus</name>
    <dbReference type="NCBI Taxonomy" id="47969"/>
    <lineage>
        <taxon>Eukaryota</taxon>
        <taxon>Metazoa</taxon>
        <taxon>Chordata</taxon>
        <taxon>Craniata</taxon>
        <taxon>Vertebrata</taxon>
        <taxon>Euteleostomi</taxon>
        <taxon>Actinopterygii</taxon>
        <taxon>Neopterygii</taxon>
        <taxon>Teleostei</taxon>
        <taxon>Neoteleostei</taxon>
        <taxon>Acanthomorphata</taxon>
        <taxon>Ovalentaria</taxon>
        <taxon>Cichlomorphae</taxon>
        <taxon>Cichliformes</taxon>
        <taxon>Cichlidae</taxon>
        <taxon>African cichlids</taxon>
        <taxon>Pseudocrenilabrinae</taxon>
        <taxon>Oreochromini</taxon>
        <taxon>Oreochromis</taxon>
    </lineage>
</organism>
<dbReference type="GO" id="GO:1990782">
    <property type="term" value="F:protein tyrosine kinase binding"/>
    <property type="evidence" value="ECO:0007669"/>
    <property type="project" value="TreeGrafter"/>
</dbReference>
<dbReference type="PANTHER" id="PTHR11422:SF5">
    <property type="entry name" value="DIVERSE IMMUNOGLOBULIN DOMAIN-CONTAINING PROTEIN 1.1 ISOFORM X1-RELATED"/>
    <property type="match status" value="1"/>
</dbReference>
<reference evidence="4" key="1">
    <citation type="submission" date="2020-03" db="EMBL/GenBank/DDBJ databases">
        <title>Evolution of repeat sequences and sex chromosomes of tilapia species revealed by chromosome-level genomes.</title>
        <authorList>
            <person name="Xu L."/>
            <person name="Tao W."/>
            <person name="Wang D."/>
            <person name="Zhou Q."/>
        </authorList>
    </citation>
    <scope>NUCLEOTIDE SEQUENCE [LARGE SCALE GENOMIC DNA]</scope>
    <source>
        <strain evidence="4">Israel</strain>
    </source>
</reference>
<evidence type="ECO:0000256" key="1">
    <source>
        <dbReference type="SAM" id="Phobius"/>
    </source>
</evidence>
<accession>A0AAZ1XT71</accession>
<evidence type="ECO:0000313" key="4">
    <source>
        <dbReference type="Proteomes" id="UP000472276"/>
    </source>
</evidence>
<dbReference type="Ensembl" id="ENSOABT00000085362.1">
    <property type="protein sequence ID" value="ENSOABP00000070755.1"/>
    <property type="gene ID" value="ENSOABG00000036000.1"/>
</dbReference>
<dbReference type="CDD" id="cd00096">
    <property type="entry name" value="Ig"/>
    <property type="match status" value="1"/>
</dbReference>
<keyword evidence="1" id="KW-0812">Transmembrane</keyword>
<evidence type="ECO:0000259" key="2">
    <source>
        <dbReference type="PROSITE" id="PS50835"/>
    </source>
</evidence>
<dbReference type="InterPro" id="IPR036179">
    <property type="entry name" value="Ig-like_dom_sf"/>
</dbReference>
<evidence type="ECO:0000313" key="3">
    <source>
        <dbReference type="Ensembl" id="ENSOABP00000070755.1"/>
    </source>
</evidence>
<dbReference type="Gene3D" id="2.60.40.10">
    <property type="entry name" value="Immunoglobulins"/>
    <property type="match status" value="1"/>
</dbReference>
<dbReference type="GO" id="GO:0035723">
    <property type="term" value="P:interleukin-15-mediated signaling pathway"/>
    <property type="evidence" value="ECO:0007669"/>
    <property type="project" value="TreeGrafter"/>
</dbReference>
<dbReference type="GO" id="GO:0045121">
    <property type="term" value="C:membrane raft"/>
    <property type="evidence" value="ECO:0007669"/>
    <property type="project" value="TreeGrafter"/>
</dbReference>
<dbReference type="GO" id="GO:0009897">
    <property type="term" value="C:external side of plasma membrane"/>
    <property type="evidence" value="ECO:0007669"/>
    <property type="project" value="TreeGrafter"/>
</dbReference>
<gene>
    <name evidence="3" type="primary">LOC116329518</name>
</gene>
<feature type="domain" description="Ig-like" evidence="2">
    <location>
        <begin position="1"/>
        <end position="67"/>
    </location>
</feature>
<reference evidence="3" key="2">
    <citation type="submission" date="2025-08" db="UniProtKB">
        <authorList>
            <consortium name="Ensembl"/>
        </authorList>
    </citation>
    <scope>IDENTIFICATION</scope>
</reference>
<dbReference type="Proteomes" id="UP000472276">
    <property type="component" value="Unassembled WGS sequence"/>
</dbReference>
<dbReference type="GO" id="GO:0042110">
    <property type="term" value="P:T cell activation"/>
    <property type="evidence" value="ECO:0007669"/>
    <property type="project" value="TreeGrafter"/>
</dbReference>
<keyword evidence="1" id="KW-0472">Membrane</keyword>
<feature type="transmembrane region" description="Helical" evidence="1">
    <location>
        <begin position="184"/>
        <end position="205"/>
    </location>
</feature>
<keyword evidence="1" id="KW-1133">Transmembrane helix</keyword>